<keyword evidence="7" id="KW-0560">Oxidoreductase</keyword>
<comment type="cofactor">
    <cofactor evidence="5">
        <name>Fe cation</name>
        <dbReference type="ChEBI" id="CHEBI:24875"/>
    </cofactor>
    <text evidence="5">Binds 1 Fe cation per subunit.</text>
</comment>
<dbReference type="GO" id="GO:0046872">
    <property type="term" value="F:metal ion binding"/>
    <property type="evidence" value="ECO:0007669"/>
    <property type="project" value="UniProtKB-KW"/>
</dbReference>
<dbReference type="NCBIfam" id="TIGR01263">
    <property type="entry name" value="4HPPD"/>
    <property type="match status" value="1"/>
</dbReference>
<dbReference type="Pfam" id="PF00903">
    <property type="entry name" value="Glyoxalase"/>
    <property type="match status" value="2"/>
</dbReference>
<evidence type="ECO:0000313" key="8">
    <source>
        <dbReference type="Proteomes" id="UP000245380"/>
    </source>
</evidence>
<comment type="similarity">
    <text evidence="1">Belongs to the 4HPPD family.</text>
</comment>
<dbReference type="Proteomes" id="UP000245380">
    <property type="component" value="Unassembled WGS sequence"/>
</dbReference>
<dbReference type="InterPro" id="IPR041735">
    <property type="entry name" value="4OHPhenylPyrv_dOase_C"/>
</dbReference>
<dbReference type="CDD" id="cd07250">
    <property type="entry name" value="HPPD_C_like"/>
    <property type="match status" value="1"/>
</dbReference>
<evidence type="ECO:0000256" key="3">
    <source>
        <dbReference type="ARBA" id="ARBA00022737"/>
    </source>
</evidence>
<evidence type="ECO:0000259" key="6">
    <source>
        <dbReference type="PROSITE" id="PS51819"/>
    </source>
</evidence>
<keyword evidence="8" id="KW-1185">Reference proteome</keyword>
<name>A0A2U3DCG1_SULT2</name>
<dbReference type="PIRSF" id="PIRSF009283">
    <property type="entry name" value="HPP_dOase"/>
    <property type="match status" value="1"/>
</dbReference>
<comment type="caution">
    <text evidence="7">The sequence shown here is derived from an EMBL/GenBank/DDBJ whole genome shotgun (WGS) entry which is preliminary data.</text>
</comment>
<feature type="domain" description="VOC" evidence="6">
    <location>
        <begin position="180"/>
        <end position="334"/>
    </location>
</feature>
<accession>A0A2U3DCG1</accession>
<dbReference type="OrthoDB" id="9780241at2"/>
<feature type="domain" description="VOC" evidence="6">
    <location>
        <begin position="23"/>
        <end position="153"/>
    </location>
</feature>
<keyword evidence="2 5" id="KW-0479">Metal-binding</keyword>
<dbReference type="FunFam" id="3.10.180.10:FF:000001">
    <property type="entry name" value="4-hydroxyphenylpyruvate dioxygenase"/>
    <property type="match status" value="1"/>
</dbReference>
<dbReference type="PANTHER" id="PTHR11959">
    <property type="entry name" value="4-HYDROXYPHENYLPYRUVATE DIOXYGENASE"/>
    <property type="match status" value="1"/>
</dbReference>
<protein>
    <submittedName>
        <fullName evidence="7">4-hydroxyphenylpyruvate dioxygenase</fullName>
    </submittedName>
</protein>
<reference evidence="7 8" key="1">
    <citation type="submission" date="2016-11" db="EMBL/GenBank/DDBJ databases">
        <title>Comparative genomics of Acidibacillus ferroxidans species.</title>
        <authorList>
            <person name="Oliveira G."/>
            <person name="Nunes G."/>
            <person name="Oliveira R."/>
            <person name="Araujo F."/>
            <person name="Salim A."/>
            <person name="Scholte L."/>
            <person name="Morais D."/>
            <person name="Nancucheo I."/>
            <person name="Johnson D.B."/>
            <person name="Grail B."/>
            <person name="Bittencourt J."/>
            <person name="Valadares R."/>
        </authorList>
    </citation>
    <scope>NUCLEOTIDE SEQUENCE [LARGE SCALE GENOMIC DNA]</scope>
    <source>
        <strain evidence="7 8">Y002</strain>
    </source>
</reference>
<dbReference type="AlphaFoldDB" id="A0A2U3DCG1"/>
<keyword evidence="7" id="KW-0223">Dioxygenase</keyword>
<dbReference type="GO" id="GO:0003868">
    <property type="term" value="F:4-hydroxyphenylpyruvate dioxygenase activity"/>
    <property type="evidence" value="ECO:0007669"/>
    <property type="project" value="InterPro"/>
</dbReference>
<dbReference type="EMBL" id="MPDK01000002">
    <property type="protein sequence ID" value="PWI58971.1"/>
    <property type="molecule type" value="Genomic_DNA"/>
</dbReference>
<dbReference type="InterPro" id="IPR005956">
    <property type="entry name" value="4OHPhenylPyrv_dOase"/>
</dbReference>
<feature type="binding site" evidence="5">
    <location>
        <position position="345"/>
    </location>
    <ligand>
        <name>Fe cation</name>
        <dbReference type="ChEBI" id="CHEBI:24875"/>
    </ligand>
</feature>
<evidence type="ECO:0000256" key="2">
    <source>
        <dbReference type="ARBA" id="ARBA00022723"/>
    </source>
</evidence>
<organism evidence="7 8">
    <name type="scientific">Sulfoacidibacillus thermotolerans</name>
    <name type="common">Acidibacillus sulfuroxidans</name>
    <dbReference type="NCBI Taxonomy" id="1765684"/>
    <lineage>
        <taxon>Bacteria</taxon>
        <taxon>Bacillati</taxon>
        <taxon>Bacillota</taxon>
        <taxon>Bacilli</taxon>
        <taxon>Bacillales</taxon>
        <taxon>Alicyclobacillaceae</taxon>
        <taxon>Sulfoacidibacillus</taxon>
    </lineage>
</organism>
<dbReference type="InterPro" id="IPR029068">
    <property type="entry name" value="Glyas_Bleomycin-R_OHBP_Dase"/>
</dbReference>
<evidence type="ECO:0000256" key="1">
    <source>
        <dbReference type="ARBA" id="ARBA00005877"/>
    </source>
</evidence>
<evidence type="ECO:0000256" key="5">
    <source>
        <dbReference type="PIRSR" id="PIRSR009283-1"/>
    </source>
</evidence>
<dbReference type="InterPro" id="IPR037523">
    <property type="entry name" value="VOC_core"/>
</dbReference>
<gene>
    <name evidence="7" type="ORF">BM613_02550</name>
</gene>
<sequence>MGVAQSEFHRATAQGVDHLPIKYLDYIEFYVGNAKQAAYFLAHAFGFVPFAYRGLETGSRERVSYALKQGSTVIVVTSALHPDHEIGEFVRLHGDGVKDVAFAVDDVQKAYEAAVLRGARGIVPPYTVQDEYGVVSRAVIGTYGDTVHTLIARESYQGTFMPGFVPYAASYSVQEKGLVQFDHVVGNVELGKMEEWVHYYRQALGFSQFISFDDQDINTEYSALMSKVMANHSGRIKLPINEPATGRKKSQIQEFLDFYAGPGVQHVALLTHDIKATVRALQASGVEFLRTPHSYYEHLRATMGDIEEGIDELEELNILLDRDEEGYLLQIFTRPVVDRPTFFFEIIQRKGSRGFGKGNFKALFEAIEREQALRGNL</sequence>
<dbReference type="SUPFAM" id="SSF54593">
    <property type="entry name" value="Glyoxalase/Bleomycin resistance protein/Dihydroxybiphenyl dioxygenase"/>
    <property type="match status" value="1"/>
</dbReference>
<proteinExistence type="inferred from homology"/>
<keyword evidence="3" id="KW-0677">Repeat</keyword>
<dbReference type="GO" id="GO:0006572">
    <property type="term" value="P:L-tyrosine catabolic process"/>
    <property type="evidence" value="ECO:0007669"/>
    <property type="project" value="TreeGrafter"/>
</dbReference>
<dbReference type="CDD" id="cd08342">
    <property type="entry name" value="HPPD_N_like"/>
    <property type="match status" value="1"/>
</dbReference>
<evidence type="ECO:0000313" key="7">
    <source>
        <dbReference type="EMBL" id="PWI58971.1"/>
    </source>
</evidence>
<dbReference type="PANTHER" id="PTHR11959:SF1">
    <property type="entry name" value="4-HYDROXYPHENYLPYRUVATE DIOXYGENASE"/>
    <property type="match status" value="1"/>
</dbReference>
<evidence type="ECO:0000256" key="4">
    <source>
        <dbReference type="ARBA" id="ARBA00023004"/>
    </source>
</evidence>
<dbReference type="PROSITE" id="PS51819">
    <property type="entry name" value="VOC"/>
    <property type="match status" value="2"/>
</dbReference>
<dbReference type="InterPro" id="IPR041736">
    <property type="entry name" value="4OHPhenylPyrv_dOase_N"/>
</dbReference>
<feature type="binding site" evidence="5">
    <location>
        <position position="183"/>
    </location>
    <ligand>
        <name>Fe cation</name>
        <dbReference type="ChEBI" id="CHEBI:24875"/>
    </ligand>
</feature>
<dbReference type="RefSeq" id="WP_109429569.1">
    <property type="nucleotide sequence ID" value="NZ_MPDK01000002.1"/>
</dbReference>
<dbReference type="InterPro" id="IPR004360">
    <property type="entry name" value="Glyas_Fos-R_dOase_dom"/>
</dbReference>
<keyword evidence="4 5" id="KW-0408">Iron</keyword>
<dbReference type="Gene3D" id="3.10.180.10">
    <property type="entry name" value="2,3-Dihydroxybiphenyl 1,2-Dioxygenase, domain 1"/>
    <property type="match status" value="2"/>
</dbReference>
<feature type="binding site" evidence="5">
    <location>
        <position position="266"/>
    </location>
    <ligand>
        <name>Fe cation</name>
        <dbReference type="ChEBI" id="CHEBI:24875"/>
    </ligand>
</feature>
<keyword evidence="7" id="KW-0670">Pyruvate</keyword>